<evidence type="ECO:0000256" key="3">
    <source>
        <dbReference type="ARBA" id="ARBA00022989"/>
    </source>
</evidence>
<evidence type="ECO:0000313" key="8">
    <source>
        <dbReference type="Proteomes" id="UP000281813"/>
    </source>
</evidence>
<gene>
    <name evidence="7" type="ORF">D8M05_06040</name>
</gene>
<reference evidence="7 8" key="1">
    <citation type="journal article" date="2015" name="Antonie Van Leeuwenhoek">
        <title>Oceanobacillus bengalensis sp. nov., a bacterium isolated from seawater of the Bay of Bengal.</title>
        <authorList>
            <person name="Yongchang O."/>
            <person name="Xiang W."/>
            <person name="Wang G."/>
        </authorList>
    </citation>
    <scope>NUCLEOTIDE SEQUENCE [LARGE SCALE GENOMIC DNA]</scope>
    <source>
        <strain evidence="7 8">MCCC 1K00260</strain>
    </source>
</reference>
<dbReference type="Proteomes" id="UP000281813">
    <property type="component" value="Unassembled WGS sequence"/>
</dbReference>
<keyword evidence="2 5" id="KW-0812">Transmembrane</keyword>
<evidence type="ECO:0000256" key="1">
    <source>
        <dbReference type="ARBA" id="ARBA00004141"/>
    </source>
</evidence>
<evidence type="ECO:0000259" key="6">
    <source>
        <dbReference type="Pfam" id="PF12698"/>
    </source>
</evidence>
<dbReference type="Pfam" id="PF12698">
    <property type="entry name" value="ABC2_membrane_3"/>
    <property type="match status" value="1"/>
</dbReference>
<dbReference type="InterPro" id="IPR013525">
    <property type="entry name" value="ABC2_TM"/>
</dbReference>
<dbReference type="PANTHER" id="PTHR43471:SF1">
    <property type="entry name" value="ABC TRANSPORTER PERMEASE PROTEIN NOSY-RELATED"/>
    <property type="match status" value="1"/>
</dbReference>
<keyword evidence="8" id="KW-1185">Reference proteome</keyword>
<sequence>MTFRVKRMYAIFQKDLKDLSKNMYIGSTVFMAVLLAALYGRMDGITLELHFMVINMTFAIVTGFIQCAIIAEEKEKNTLRGLMLSPATISEIMAGKSLVSFITTIVTLIICMWLTGYTPASILPIAIAIILSIFFYIAMGTLLGLLSKSVMEASVIVLPVLFIFGFGSFLVGFIDEYPVLKVIEYFPNVQIIDLAYKVEEGLGFGDIWSHLGVIMAWVVVTALITIVVFKKREMDE</sequence>
<name>A0A494Z2T9_9BACI</name>
<dbReference type="GO" id="GO:0016020">
    <property type="term" value="C:membrane"/>
    <property type="evidence" value="ECO:0007669"/>
    <property type="project" value="UniProtKB-SubCell"/>
</dbReference>
<feature type="transmembrane region" description="Helical" evidence="5">
    <location>
        <begin position="153"/>
        <end position="174"/>
    </location>
</feature>
<accession>A0A494Z2T9</accession>
<comment type="caution">
    <text evidence="7">The sequence shown here is derived from an EMBL/GenBank/DDBJ whole genome shotgun (WGS) entry which is preliminary data.</text>
</comment>
<feature type="transmembrane region" description="Helical" evidence="5">
    <location>
        <begin position="122"/>
        <end position="146"/>
    </location>
</feature>
<dbReference type="PANTHER" id="PTHR43471">
    <property type="entry name" value="ABC TRANSPORTER PERMEASE"/>
    <property type="match status" value="1"/>
</dbReference>
<dbReference type="OrthoDB" id="3182222at2"/>
<feature type="transmembrane region" description="Helical" evidence="5">
    <location>
        <begin position="21"/>
        <end position="39"/>
    </location>
</feature>
<feature type="domain" description="ABC-2 type transporter transmembrane" evidence="6">
    <location>
        <begin position="53"/>
        <end position="226"/>
    </location>
</feature>
<dbReference type="EMBL" id="RBZO01000007">
    <property type="protein sequence ID" value="RKQ16811.1"/>
    <property type="molecule type" value="Genomic_DNA"/>
</dbReference>
<dbReference type="AlphaFoldDB" id="A0A494Z2T9"/>
<evidence type="ECO:0000256" key="2">
    <source>
        <dbReference type="ARBA" id="ARBA00022692"/>
    </source>
</evidence>
<evidence type="ECO:0000256" key="4">
    <source>
        <dbReference type="ARBA" id="ARBA00023136"/>
    </source>
</evidence>
<protein>
    <submittedName>
        <fullName evidence="7">ABC transporter permease</fullName>
    </submittedName>
</protein>
<evidence type="ECO:0000256" key="5">
    <source>
        <dbReference type="SAM" id="Phobius"/>
    </source>
</evidence>
<keyword evidence="4 5" id="KW-0472">Membrane</keyword>
<dbReference type="GO" id="GO:0140359">
    <property type="term" value="F:ABC-type transporter activity"/>
    <property type="evidence" value="ECO:0007669"/>
    <property type="project" value="InterPro"/>
</dbReference>
<comment type="subcellular location">
    <subcellularLocation>
        <location evidence="1">Membrane</location>
        <topology evidence="1">Multi-pass membrane protein</topology>
    </subcellularLocation>
</comment>
<organism evidence="7 8">
    <name type="scientific">Oceanobacillus bengalensis</name>
    <dbReference type="NCBI Taxonomy" id="1435466"/>
    <lineage>
        <taxon>Bacteria</taxon>
        <taxon>Bacillati</taxon>
        <taxon>Bacillota</taxon>
        <taxon>Bacilli</taxon>
        <taxon>Bacillales</taxon>
        <taxon>Bacillaceae</taxon>
        <taxon>Oceanobacillus</taxon>
    </lineage>
</organism>
<proteinExistence type="predicted"/>
<feature type="transmembrane region" description="Helical" evidence="5">
    <location>
        <begin position="51"/>
        <end position="71"/>
    </location>
</feature>
<keyword evidence="3 5" id="KW-1133">Transmembrane helix</keyword>
<feature type="transmembrane region" description="Helical" evidence="5">
    <location>
        <begin position="207"/>
        <end position="229"/>
    </location>
</feature>
<feature type="transmembrane region" description="Helical" evidence="5">
    <location>
        <begin position="92"/>
        <end position="116"/>
    </location>
</feature>
<evidence type="ECO:0000313" key="7">
    <source>
        <dbReference type="EMBL" id="RKQ16811.1"/>
    </source>
</evidence>
<dbReference type="RefSeq" id="WP_121129671.1">
    <property type="nucleotide sequence ID" value="NZ_JBHUFK010000033.1"/>
</dbReference>